<name>A0A1H7UBH9_9ACTN</name>
<accession>A0A1H7UBH9</accession>
<protein>
    <submittedName>
        <fullName evidence="2">Uncharacterized protein</fullName>
    </submittedName>
</protein>
<evidence type="ECO:0000313" key="2">
    <source>
        <dbReference type="EMBL" id="SEL94035.1"/>
    </source>
</evidence>
<evidence type="ECO:0000256" key="1">
    <source>
        <dbReference type="SAM" id="Phobius"/>
    </source>
</evidence>
<dbReference type="AlphaFoldDB" id="A0A1H7UBH9"/>
<evidence type="ECO:0000313" key="3">
    <source>
        <dbReference type="Proteomes" id="UP000198953"/>
    </source>
</evidence>
<dbReference type="EMBL" id="FOBF01000008">
    <property type="protein sequence ID" value="SEL94035.1"/>
    <property type="molecule type" value="Genomic_DNA"/>
</dbReference>
<proteinExistence type="predicted"/>
<keyword evidence="1" id="KW-1133">Transmembrane helix</keyword>
<keyword evidence="3" id="KW-1185">Reference proteome</keyword>
<sequence length="52" mass="5487">MGGDMAGAGWPTGAGWTWGAVALLLWQALVGVTIWLVLRAASRRSRDPGPRP</sequence>
<feature type="transmembrane region" description="Helical" evidence="1">
    <location>
        <begin position="15"/>
        <end position="38"/>
    </location>
</feature>
<organism evidence="2 3">
    <name type="scientific">Nonomuraea pusilla</name>
    <dbReference type="NCBI Taxonomy" id="46177"/>
    <lineage>
        <taxon>Bacteria</taxon>
        <taxon>Bacillati</taxon>
        <taxon>Actinomycetota</taxon>
        <taxon>Actinomycetes</taxon>
        <taxon>Streptosporangiales</taxon>
        <taxon>Streptosporangiaceae</taxon>
        <taxon>Nonomuraea</taxon>
    </lineage>
</organism>
<dbReference type="Proteomes" id="UP000198953">
    <property type="component" value="Unassembled WGS sequence"/>
</dbReference>
<keyword evidence="1" id="KW-0812">Transmembrane</keyword>
<reference evidence="2 3" key="1">
    <citation type="submission" date="2016-10" db="EMBL/GenBank/DDBJ databases">
        <authorList>
            <person name="de Groot N.N."/>
        </authorList>
    </citation>
    <scope>NUCLEOTIDE SEQUENCE [LARGE SCALE GENOMIC DNA]</scope>
    <source>
        <strain evidence="2 3">DSM 43357</strain>
    </source>
</reference>
<gene>
    <name evidence="2" type="ORF">SAMN05660976_03736</name>
</gene>
<keyword evidence="1" id="KW-0472">Membrane</keyword>
<dbReference type="RefSeq" id="WP_176573251.1">
    <property type="nucleotide sequence ID" value="NZ_BBZG01000001.1"/>
</dbReference>